<accession>A0A318XKK6</accession>
<proteinExistence type="predicted"/>
<dbReference type="Proteomes" id="UP000248132">
    <property type="component" value="Unassembled WGS sequence"/>
</dbReference>
<organism evidence="5 6">
    <name type="scientific">Ruminiclostridium sufflavum DSM 19573</name>
    <dbReference type="NCBI Taxonomy" id="1121337"/>
    <lineage>
        <taxon>Bacteria</taxon>
        <taxon>Bacillati</taxon>
        <taxon>Bacillota</taxon>
        <taxon>Clostridia</taxon>
        <taxon>Eubacteriales</taxon>
        <taxon>Oscillospiraceae</taxon>
        <taxon>Ruminiclostridium</taxon>
    </lineage>
</organism>
<dbReference type="SMART" id="SM00448">
    <property type="entry name" value="REC"/>
    <property type="match status" value="1"/>
</dbReference>
<feature type="modified residue" description="4-aspartylphosphate" evidence="3">
    <location>
        <position position="56"/>
    </location>
</feature>
<keyword evidence="6" id="KW-1185">Reference proteome</keyword>
<dbReference type="PANTHER" id="PTHR43228:SF1">
    <property type="entry name" value="TWO-COMPONENT RESPONSE REGULATOR ARR22"/>
    <property type="match status" value="1"/>
</dbReference>
<dbReference type="PANTHER" id="PTHR43228">
    <property type="entry name" value="TWO-COMPONENT RESPONSE REGULATOR"/>
    <property type="match status" value="1"/>
</dbReference>
<sequence length="124" mass="13732">MGEIKFVVVDDAVFMRTLIKRMIEENSDYVVVGEGSNGYEAIEQAKKYQPDIITLDITMPEMDGIMAIKGIAEASPKTKILMVSAMGQQSMVIDAIKMGAKDFVVKPFDKSRVQQAIENVLKTV</sequence>
<dbReference type="RefSeq" id="WP_110462034.1">
    <property type="nucleotide sequence ID" value="NZ_QKMR01000010.1"/>
</dbReference>
<gene>
    <name evidence="5" type="ORF">LY28_02006</name>
</gene>
<dbReference type="InterPro" id="IPR052048">
    <property type="entry name" value="ST_Response_Regulator"/>
</dbReference>
<dbReference type="SUPFAM" id="SSF52172">
    <property type="entry name" value="CheY-like"/>
    <property type="match status" value="1"/>
</dbReference>
<evidence type="ECO:0000256" key="3">
    <source>
        <dbReference type="PROSITE-ProRule" id="PRU00169"/>
    </source>
</evidence>
<evidence type="ECO:0000256" key="2">
    <source>
        <dbReference type="ARBA" id="ARBA00024867"/>
    </source>
</evidence>
<name>A0A318XKK6_9FIRM</name>
<dbReference type="GO" id="GO:0000160">
    <property type="term" value="P:phosphorelay signal transduction system"/>
    <property type="evidence" value="ECO:0007669"/>
    <property type="project" value="InterPro"/>
</dbReference>
<evidence type="ECO:0000256" key="1">
    <source>
        <dbReference type="ARBA" id="ARBA00018672"/>
    </source>
</evidence>
<dbReference type="Gene3D" id="3.40.50.2300">
    <property type="match status" value="1"/>
</dbReference>
<keyword evidence="3" id="KW-0597">Phosphoprotein</keyword>
<dbReference type="InterPro" id="IPR001789">
    <property type="entry name" value="Sig_transdc_resp-reg_receiver"/>
</dbReference>
<dbReference type="EMBL" id="QKMR01000010">
    <property type="protein sequence ID" value="PYG87634.1"/>
    <property type="molecule type" value="Genomic_DNA"/>
</dbReference>
<evidence type="ECO:0000313" key="6">
    <source>
        <dbReference type="Proteomes" id="UP000248132"/>
    </source>
</evidence>
<dbReference type="Pfam" id="PF00072">
    <property type="entry name" value="Response_reg"/>
    <property type="match status" value="1"/>
</dbReference>
<comment type="caution">
    <text evidence="5">The sequence shown here is derived from an EMBL/GenBank/DDBJ whole genome shotgun (WGS) entry which is preliminary data.</text>
</comment>
<evidence type="ECO:0000259" key="4">
    <source>
        <dbReference type="PROSITE" id="PS50110"/>
    </source>
</evidence>
<dbReference type="OrthoDB" id="9790669at2"/>
<dbReference type="InterPro" id="IPR011006">
    <property type="entry name" value="CheY-like_superfamily"/>
</dbReference>
<comment type="function">
    <text evidence="2">May play the central regulatory role in sporulation. It may be an element of the effector pathway responsible for the activation of sporulation genes in response to nutritional stress. Spo0A may act in concert with spo0H (a sigma factor) to control the expression of some genes that are critical to the sporulation process.</text>
</comment>
<dbReference type="PROSITE" id="PS50110">
    <property type="entry name" value="RESPONSE_REGULATORY"/>
    <property type="match status" value="1"/>
</dbReference>
<reference evidence="5 6" key="1">
    <citation type="submission" date="2018-06" db="EMBL/GenBank/DDBJ databases">
        <title>Genomic Encyclopedia of Type Strains, Phase I: the one thousand microbial genomes (KMG-I) project.</title>
        <authorList>
            <person name="Kyrpides N."/>
        </authorList>
    </citation>
    <scope>NUCLEOTIDE SEQUENCE [LARGE SCALE GENOMIC DNA]</scope>
    <source>
        <strain evidence="5 6">DSM 19573</strain>
    </source>
</reference>
<dbReference type="AlphaFoldDB" id="A0A318XKK6"/>
<protein>
    <recommendedName>
        <fullName evidence="1">Stage 0 sporulation protein A homolog</fullName>
    </recommendedName>
</protein>
<feature type="domain" description="Response regulatory" evidence="4">
    <location>
        <begin position="5"/>
        <end position="121"/>
    </location>
</feature>
<evidence type="ECO:0000313" key="5">
    <source>
        <dbReference type="EMBL" id="PYG87634.1"/>
    </source>
</evidence>